<comment type="subcellular location">
    <subcellularLocation>
        <location evidence="1">Membrane</location>
        <topology evidence="1">Multi-pass membrane protein</topology>
    </subcellularLocation>
</comment>
<protein>
    <submittedName>
        <fullName evidence="6">EI24 domain-containing protein</fullName>
    </submittedName>
</protein>
<organism evidence="6 7">
    <name type="scientific">Campylobacter corcagiensis</name>
    <dbReference type="NCBI Taxonomy" id="1448857"/>
    <lineage>
        <taxon>Bacteria</taxon>
        <taxon>Pseudomonadati</taxon>
        <taxon>Campylobacterota</taxon>
        <taxon>Epsilonproteobacteria</taxon>
        <taxon>Campylobacterales</taxon>
        <taxon>Campylobacteraceae</taxon>
        <taxon>Campylobacter</taxon>
    </lineage>
</organism>
<evidence type="ECO:0000313" key="7">
    <source>
        <dbReference type="Proteomes" id="UP000594749"/>
    </source>
</evidence>
<dbReference type="Pfam" id="PF07264">
    <property type="entry name" value="EI24"/>
    <property type="match status" value="1"/>
</dbReference>
<feature type="transmembrane region" description="Helical" evidence="5">
    <location>
        <begin position="20"/>
        <end position="42"/>
    </location>
</feature>
<keyword evidence="4 5" id="KW-0472">Membrane</keyword>
<evidence type="ECO:0000256" key="3">
    <source>
        <dbReference type="ARBA" id="ARBA00022989"/>
    </source>
</evidence>
<accession>A0A7M1LGH6</accession>
<evidence type="ECO:0000256" key="2">
    <source>
        <dbReference type="ARBA" id="ARBA00022692"/>
    </source>
</evidence>
<dbReference type="OrthoDB" id="5339118at2"/>
<name>A0A7M1LGH6_9BACT</name>
<feature type="transmembrane region" description="Helical" evidence="5">
    <location>
        <begin position="88"/>
        <end position="110"/>
    </location>
</feature>
<dbReference type="InterPro" id="IPR059112">
    <property type="entry name" value="CysZ/EI24"/>
</dbReference>
<feature type="transmembrane region" description="Helical" evidence="5">
    <location>
        <begin position="201"/>
        <end position="227"/>
    </location>
</feature>
<dbReference type="RefSeq" id="WP_025802606.1">
    <property type="nucleotide sequence ID" value="NZ_CP053842.1"/>
</dbReference>
<evidence type="ECO:0000256" key="1">
    <source>
        <dbReference type="ARBA" id="ARBA00004141"/>
    </source>
</evidence>
<sequence length="250" mass="28906">MSIKLSFKDFLTPKFLGLSFLPFIISAVLLAVFMIYGGLELFDALKIGAKSGDFSFLDEEKFPLIAKFLTFSITKWIISALFYFAGTFLVIILSLVIAAIVIGFLTPVVTKDINLKYYKLNKKDEPNFIRVSILMLKELGIFILLLLIALPFLFVPLVNIFVIHIPFFYMYYKFMLIDVSSNALNKERFERFYAKGGGYDFIFLCFLFYLVSLIPLLGIFLQILFVINLSHNVYQKEQNFRAKYQLLDEI</sequence>
<gene>
    <name evidence="6" type="ORF">IMC76_02485</name>
</gene>
<evidence type="ECO:0000256" key="4">
    <source>
        <dbReference type="ARBA" id="ARBA00023136"/>
    </source>
</evidence>
<keyword evidence="7" id="KW-1185">Reference proteome</keyword>
<dbReference type="Proteomes" id="UP000594749">
    <property type="component" value="Chromosome"/>
</dbReference>
<dbReference type="AlphaFoldDB" id="A0A7M1LGH6"/>
<proteinExistence type="predicted"/>
<evidence type="ECO:0000313" key="6">
    <source>
        <dbReference type="EMBL" id="QOQ87699.1"/>
    </source>
</evidence>
<keyword evidence="3 5" id="KW-1133">Transmembrane helix</keyword>
<dbReference type="EMBL" id="CP063078">
    <property type="protein sequence ID" value="QOQ87699.1"/>
    <property type="molecule type" value="Genomic_DNA"/>
</dbReference>
<keyword evidence="2 5" id="KW-0812">Transmembrane</keyword>
<reference evidence="6 7" key="1">
    <citation type="submission" date="2020-10" db="EMBL/GenBank/DDBJ databases">
        <title>Campylobacter and Helicobacter PacBio genomes.</title>
        <authorList>
            <person name="Lane C."/>
        </authorList>
    </citation>
    <scope>NUCLEOTIDE SEQUENCE [LARGE SCALE GENOMIC DNA]</scope>
    <source>
        <strain evidence="6 7">2016D-0077</strain>
    </source>
</reference>
<feature type="transmembrane region" description="Helical" evidence="5">
    <location>
        <begin position="131"/>
        <end position="154"/>
    </location>
</feature>
<evidence type="ECO:0000256" key="5">
    <source>
        <dbReference type="SAM" id="Phobius"/>
    </source>
</evidence>